<sequence>MIRCNLAILLAERNLKITKVSKDTGVSRTTLTSLSNNYSQGIQFDTINTLCNYLKVTPEQLITYIPIDINVEKIDLYGESMTINLLIVENNRTYKCSMPGDCYLTIEDDKLDCIDLFIDLYEPTDEEVIKENKIIVNAINLLSTPFLNDLESTFFEKVLLNFNDKDISPSLSANIKWSDKFNL</sequence>
<protein>
    <recommendedName>
        <fullName evidence="1">HTH cro/C1-type domain-containing protein</fullName>
    </recommendedName>
</protein>
<reference evidence="2 3" key="1">
    <citation type="submission" date="2007-07" db="EMBL/GenBank/DDBJ databases">
        <title>Annotation of Clostridium perfringens E str. JGS1987.</title>
        <authorList>
            <person name="Paulsen I."/>
            <person name="Sebastian Y."/>
        </authorList>
    </citation>
    <scope>NUCLEOTIDE SEQUENCE [LARGE SCALE GENOMIC DNA]</scope>
    <source>
        <strain evidence="3">E str. JGS1987</strain>
    </source>
</reference>
<dbReference type="SUPFAM" id="SSF47413">
    <property type="entry name" value="lambda repressor-like DNA-binding domains"/>
    <property type="match status" value="1"/>
</dbReference>
<comment type="caution">
    <text evidence="2">The sequence shown here is derived from an EMBL/GenBank/DDBJ whole genome shotgun (WGS) entry which is preliminary data.</text>
</comment>
<gene>
    <name evidence="2" type="ORF">AC3_0041</name>
</gene>
<dbReference type="PROSITE" id="PS50943">
    <property type="entry name" value="HTH_CROC1"/>
    <property type="match status" value="1"/>
</dbReference>
<dbReference type="InterPro" id="IPR010982">
    <property type="entry name" value="Lambda_DNA-bd_dom_sf"/>
</dbReference>
<accession>B1BTF8</accession>
<dbReference type="Pfam" id="PF13443">
    <property type="entry name" value="HTH_26"/>
    <property type="match status" value="1"/>
</dbReference>
<evidence type="ECO:0000313" key="2">
    <source>
        <dbReference type="EMBL" id="EDT15001.1"/>
    </source>
</evidence>
<evidence type="ECO:0000259" key="1">
    <source>
        <dbReference type="PROSITE" id="PS50943"/>
    </source>
</evidence>
<dbReference type="GO" id="GO:0003677">
    <property type="term" value="F:DNA binding"/>
    <property type="evidence" value="ECO:0007669"/>
    <property type="project" value="InterPro"/>
</dbReference>
<dbReference type="AlphaFoldDB" id="B1BTF8"/>
<dbReference type="InterPro" id="IPR001387">
    <property type="entry name" value="Cro/C1-type_HTH"/>
</dbReference>
<dbReference type="Proteomes" id="UP000005337">
    <property type="component" value="Unassembled WGS sequence"/>
</dbReference>
<proteinExistence type="predicted"/>
<feature type="domain" description="HTH cro/C1-type" evidence="1">
    <location>
        <begin position="6"/>
        <end position="61"/>
    </location>
</feature>
<dbReference type="Gene3D" id="1.10.260.40">
    <property type="entry name" value="lambda repressor-like DNA-binding domains"/>
    <property type="match status" value="1"/>
</dbReference>
<name>B1BTF8_CLOPF</name>
<evidence type="ECO:0000313" key="3">
    <source>
        <dbReference type="Proteomes" id="UP000005337"/>
    </source>
</evidence>
<dbReference type="RefSeq" id="WP_003463593.1">
    <property type="nucleotide sequence ID" value="NZ_ABDW01000014.1"/>
</dbReference>
<dbReference type="SMART" id="SM00530">
    <property type="entry name" value="HTH_XRE"/>
    <property type="match status" value="1"/>
</dbReference>
<organism evidence="2 3">
    <name type="scientific">Clostridium perfringens E str. JGS1987</name>
    <dbReference type="NCBI Taxonomy" id="451755"/>
    <lineage>
        <taxon>Bacteria</taxon>
        <taxon>Bacillati</taxon>
        <taxon>Bacillota</taxon>
        <taxon>Clostridia</taxon>
        <taxon>Eubacteriales</taxon>
        <taxon>Clostridiaceae</taxon>
        <taxon>Clostridium</taxon>
    </lineage>
</organism>
<dbReference type="EMBL" id="ABDW01000014">
    <property type="protein sequence ID" value="EDT15001.1"/>
    <property type="molecule type" value="Genomic_DNA"/>
</dbReference>